<reference evidence="3" key="2">
    <citation type="submission" date="2015-01" db="EMBL/GenBank/DDBJ databases">
        <title>Evolutionary Origins and Diversification of the Mycorrhizal Mutualists.</title>
        <authorList>
            <consortium name="DOE Joint Genome Institute"/>
            <consortium name="Mycorrhizal Genomics Consortium"/>
            <person name="Kohler A."/>
            <person name="Kuo A."/>
            <person name="Nagy L.G."/>
            <person name="Floudas D."/>
            <person name="Copeland A."/>
            <person name="Barry K.W."/>
            <person name="Cichocki N."/>
            <person name="Veneault-Fourrey C."/>
            <person name="LaButti K."/>
            <person name="Lindquist E.A."/>
            <person name="Lipzen A."/>
            <person name="Lundell T."/>
            <person name="Morin E."/>
            <person name="Murat C."/>
            <person name="Riley R."/>
            <person name="Ohm R."/>
            <person name="Sun H."/>
            <person name="Tunlid A."/>
            <person name="Henrissat B."/>
            <person name="Grigoriev I.V."/>
            <person name="Hibbett D.S."/>
            <person name="Martin F."/>
        </authorList>
    </citation>
    <scope>NUCLEOTIDE SEQUENCE [LARGE SCALE GENOMIC DNA]</scope>
    <source>
        <strain evidence="3">441</strain>
    </source>
</reference>
<reference evidence="2 3" key="1">
    <citation type="submission" date="2014-04" db="EMBL/GenBank/DDBJ databases">
        <authorList>
            <consortium name="DOE Joint Genome Institute"/>
            <person name="Kuo A."/>
            <person name="Kohler A."/>
            <person name="Costa M.D."/>
            <person name="Nagy L.G."/>
            <person name="Floudas D."/>
            <person name="Copeland A."/>
            <person name="Barry K.W."/>
            <person name="Cichocki N."/>
            <person name="Veneault-Fourrey C."/>
            <person name="LaButti K."/>
            <person name="Lindquist E.A."/>
            <person name="Lipzen A."/>
            <person name="Lundell T."/>
            <person name="Morin E."/>
            <person name="Murat C."/>
            <person name="Sun H."/>
            <person name="Tunlid A."/>
            <person name="Henrissat B."/>
            <person name="Grigoriev I.V."/>
            <person name="Hibbett D.S."/>
            <person name="Martin F."/>
            <person name="Nordberg H.P."/>
            <person name="Cantor M.N."/>
            <person name="Hua S.X."/>
        </authorList>
    </citation>
    <scope>NUCLEOTIDE SEQUENCE [LARGE SCALE GENOMIC DNA]</scope>
    <source>
        <strain evidence="2 3">441</strain>
    </source>
</reference>
<dbReference type="HOGENOM" id="CLU_064991_1_0_1"/>
<name>A0A0C9YFF9_9AGAM</name>
<protein>
    <submittedName>
        <fullName evidence="2">Uncharacterized protein</fullName>
    </submittedName>
</protein>
<dbReference type="Proteomes" id="UP000054018">
    <property type="component" value="Unassembled WGS sequence"/>
</dbReference>
<proteinExistence type="predicted"/>
<accession>A0A0C9YFF9</accession>
<evidence type="ECO:0000256" key="1">
    <source>
        <dbReference type="SAM" id="MobiDB-lite"/>
    </source>
</evidence>
<evidence type="ECO:0000313" key="3">
    <source>
        <dbReference type="Proteomes" id="UP000054018"/>
    </source>
</evidence>
<dbReference type="EMBL" id="KN834059">
    <property type="protein sequence ID" value="KIK12674.1"/>
    <property type="molecule type" value="Genomic_DNA"/>
</dbReference>
<feature type="region of interest" description="Disordered" evidence="1">
    <location>
        <begin position="132"/>
        <end position="151"/>
    </location>
</feature>
<organism evidence="2 3">
    <name type="scientific">Pisolithus microcarpus 441</name>
    <dbReference type="NCBI Taxonomy" id="765257"/>
    <lineage>
        <taxon>Eukaryota</taxon>
        <taxon>Fungi</taxon>
        <taxon>Dikarya</taxon>
        <taxon>Basidiomycota</taxon>
        <taxon>Agaricomycotina</taxon>
        <taxon>Agaricomycetes</taxon>
        <taxon>Agaricomycetidae</taxon>
        <taxon>Boletales</taxon>
        <taxon>Sclerodermatineae</taxon>
        <taxon>Pisolithaceae</taxon>
        <taxon>Pisolithus</taxon>
    </lineage>
</organism>
<feature type="compositionally biased region" description="Basic and acidic residues" evidence="1">
    <location>
        <begin position="140"/>
        <end position="151"/>
    </location>
</feature>
<sequence>MSWDHDVKWSGAAHPDVIAVVHALTEFHYLAQAPAITEEGCEKIAAALTEFHHYKQAIIDGGLHQGDQSGSILEHWEIPKLELLQSIVPSISQDPVSRMNNKDYSSQICCHLDRIEKCQMFNTAVHLHGTAEAGSSSSAIEHDRDQSDGEVDHAVDDMGEAEAAVLNNLWAPKQSPSDFFKIAAKLLVSMTLSSSPLRTFHTGRLPGSLQPPWSKDPTFWGSQTVSARYTAAL</sequence>
<dbReference type="AlphaFoldDB" id="A0A0C9YFF9"/>
<evidence type="ECO:0000313" key="2">
    <source>
        <dbReference type="EMBL" id="KIK12674.1"/>
    </source>
</evidence>
<keyword evidence="3" id="KW-1185">Reference proteome</keyword>
<gene>
    <name evidence="2" type="ORF">PISMIDRAFT_18581</name>
</gene>